<evidence type="ECO:0000256" key="2">
    <source>
        <dbReference type="SAM" id="MobiDB-lite"/>
    </source>
</evidence>
<feature type="coiled-coil region" evidence="1">
    <location>
        <begin position="258"/>
        <end position="317"/>
    </location>
</feature>
<feature type="compositionally biased region" description="Acidic residues" evidence="2">
    <location>
        <begin position="587"/>
        <end position="612"/>
    </location>
</feature>
<feature type="region of interest" description="Disordered" evidence="2">
    <location>
        <begin position="1"/>
        <end position="236"/>
    </location>
</feature>
<feature type="coiled-coil region" evidence="1">
    <location>
        <begin position="341"/>
        <end position="382"/>
    </location>
</feature>
<dbReference type="RefSeq" id="XP_018736360.1">
    <property type="nucleotide sequence ID" value="XM_018881931.1"/>
</dbReference>
<feature type="compositionally biased region" description="Basic residues" evidence="2">
    <location>
        <begin position="626"/>
        <end position="638"/>
    </location>
</feature>
<feature type="compositionally biased region" description="Polar residues" evidence="2">
    <location>
        <begin position="676"/>
        <end position="704"/>
    </location>
</feature>
<feature type="compositionally biased region" description="Basic and acidic residues" evidence="2">
    <location>
        <begin position="613"/>
        <end position="623"/>
    </location>
</feature>
<accession>A0A167EBV0</accession>
<dbReference type="KEGG" id="slb:AWJ20_4834"/>
<dbReference type="GeneID" id="30037009"/>
<feature type="compositionally biased region" description="Low complexity" evidence="2">
    <location>
        <begin position="719"/>
        <end position="731"/>
    </location>
</feature>
<feature type="compositionally biased region" description="Polar residues" evidence="2">
    <location>
        <begin position="24"/>
        <end position="33"/>
    </location>
</feature>
<feature type="compositionally biased region" description="Acidic residues" evidence="2">
    <location>
        <begin position="129"/>
        <end position="151"/>
    </location>
</feature>
<dbReference type="OrthoDB" id="5372178at2759"/>
<dbReference type="Proteomes" id="UP000189580">
    <property type="component" value="Chromosome d"/>
</dbReference>
<feature type="compositionally biased region" description="Acidic residues" evidence="2">
    <location>
        <begin position="651"/>
        <end position="665"/>
    </location>
</feature>
<feature type="compositionally biased region" description="Low complexity" evidence="2">
    <location>
        <begin position="176"/>
        <end position="188"/>
    </location>
</feature>
<evidence type="ECO:0000313" key="3">
    <source>
        <dbReference type="EMBL" id="ANB13883.1"/>
    </source>
</evidence>
<protein>
    <submittedName>
        <fullName evidence="3">Uncharacterized protein</fullName>
    </submittedName>
</protein>
<feature type="compositionally biased region" description="Polar residues" evidence="2">
    <location>
        <begin position="640"/>
        <end position="649"/>
    </location>
</feature>
<evidence type="ECO:0000313" key="4">
    <source>
        <dbReference type="Proteomes" id="UP000189580"/>
    </source>
</evidence>
<name>A0A167EBV0_9ASCO</name>
<feature type="compositionally biased region" description="Polar residues" evidence="2">
    <location>
        <begin position="54"/>
        <end position="71"/>
    </location>
</feature>
<reference evidence="3 4" key="1">
    <citation type="submission" date="2016-02" db="EMBL/GenBank/DDBJ databases">
        <title>Complete genome sequence and transcriptome regulation of the pentose utilising yeast Sugiyamaella lignohabitans.</title>
        <authorList>
            <person name="Bellasio M."/>
            <person name="Peymann A."/>
            <person name="Valli M."/>
            <person name="Sipitzky M."/>
            <person name="Graf A."/>
            <person name="Sauer M."/>
            <person name="Marx H."/>
            <person name="Mattanovich D."/>
        </authorList>
    </citation>
    <scope>NUCLEOTIDE SEQUENCE [LARGE SCALE GENOMIC DNA]</scope>
    <source>
        <strain evidence="3 4">CBS 10342</strain>
    </source>
</reference>
<feature type="region of interest" description="Disordered" evidence="2">
    <location>
        <begin position="386"/>
        <end position="743"/>
    </location>
</feature>
<feature type="compositionally biased region" description="Basic residues" evidence="2">
    <location>
        <begin position="157"/>
        <end position="171"/>
    </location>
</feature>
<feature type="compositionally biased region" description="Low complexity" evidence="2">
    <location>
        <begin position="513"/>
        <end position="533"/>
    </location>
</feature>
<feature type="compositionally biased region" description="Basic and acidic residues" evidence="2">
    <location>
        <begin position="91"/>
        <end position="100"/>
    </location>
</feature>
<keyword evidence="4" id="KW-1185">Reference proteome</keyword>
<evidence type="ECO:0000256" key="1">
    <source>
        <dbReference type="SAM" id="Coils"/>
    </source>
</evidence>
<dbReference type="AlphaFoldDB" id="A0A167EBV0"/>
<proteinExistence type="predicted"/>
<sequence>MDRQAGFLGKNERGEGTRPEIEHNTVNASSNVHKASPRNPLDSFDNDISGGPFASSSNYSTTAHPNTTISPQTPPASELETLPTPLPSGDVYHDKGEHSRVTNIDMSASEEASRSATVNSGSVEIKELTEDEDIDDESEEEIGEDDEEYVDIDSSPTKRKSSQRRRSRGSHKVNDGSRPSSPTPSGGRNAVAPKPEPDSGNPLSGLGQSLPRSGPSVPQALPMNWRNPPPEPAGASEFVSLTEQDIETLPESSLRPTLQRATKTIQEYRAALRKYESLIAHYKLQNKLLTIETHEAAQRHEVETSIAKREVDRLRIETMAAAKAAQNAAAAKAAAPSSEIIDDLQSALESYKRRLRKTRTKLQIATDQLEDKDEEIERLRRGLSDMATSFSRESGPSVTVPTSGPPSHGPVVGPLPGMSSGPPINSPVSMAPGGPVYYANTPGPSQQPPIGPMSPSQNLRTPFTHLPPRQHQRDSSSASDDSGQGLSALEMLASQVLSQQRIPPSPLRRQPQQHENIQQQQLQQQQQQSQQPLLPLPTPSRQRSQGLMSPLEFNEASSVPSLHAVQAMSPEKRRRESSASTITIPTDGEDEGDEHDVNGTDEEVEDDDDDDYKESAGRDESTAVRRSGRLSREGKRRSGGSAQVFTTGAETDVEESDDSKDDSDIDNGRQGGMRSSRGTRSQRQNSRQRVPVSSESPNRRSSPGSPKKYIRKERNDTQSSSKPSASSSSSKRMPVGRILDFGN</sequence>
<keyword evidence="1" id="KW-0175">Coiled coil</keyword>
<feature type="compositionally biased region" description="Basic and acidic residues" evidence="2">
    <location>
        <begin position="10"/>
        <end position="23"/>
    </location>
</feature>
<gene>
    <name evidence="3" type="ORF">AWJ20_4834</name>
</gene>
<dbReference type="EMBL" id="CP014502">
    <property type="protein sequence ID" value="ANB13883.1"/>
    <property type="molecule type" value="Genomic_DNA"/>
</dbReference>
<organism evidence="3 4">
    <name type="scientific">Sugiyamaella lignohabitans</name>
    <dbReference type="NCBI Taxonomy" id="796027"/>
    <lineage>
        <taxon>Eukaryota</taxon>
        <taxon>Fungi</taxon>
        <taxon>Dikarya</taxon>
        <taxon>Ascomycota</taxon>
        <taxon>Saccharomycotina</taxon>
        <taxon>Dipodascomycetes</taxon>
        <taxon>Dipodascales</taxon>
        <taxon>Trichomonascaceae</taxon>
        <taxon>Sugiyamaella</taxon>
    </lineage>
</organism>